<name>A0A423VMD3_9PEZI</name>
<dbReference type="InterPro" id="IPR032466">
    <property type="entry name" value="Metal_Hydrolase"/>
</dbReference>
<dbReference type="EMBL" id="LKEA01000051">
    <property type="protein sequence ID" value="ROV92177.1"/>
    <property type="molecule type" value="Genomic_DNA"/>
</dbReference>
<dbReference type="OrthoDB" id="194468at2759"/>
<evidence type="ECO:0000259" key="2">
    <source>
        <dbReference type="Pfam" id="PF01979"/>
    </source>
</evidence>
<organism evidence="3 4">
    <name type="scientific">Cytospora schulzeri</name>
    <dbReference type="NCBI Taxonomy" id="448051"/>
    <lineage>
        <taxon>Eukaryota</taxon>
        <taxon>Fungi</taxon>
        <taxon>Dikarya</taxon>
        <taxon>Ascomycota</taxon>
        <taxon>Pezizomycotina</taxon>
        <taxon>Sordariomycetes</taxon>
        <taxon>Sordariomycetidae</taxon>
        <taxon>Diaporthales</taxon>
        <taxon>Cytosporaceae</taxon>
        <taxon>Cytospora</taxon>
    </lineage>
</organism>
<feature type="domain" description="Amidohydrolase-related" evidence="2">
    <location>
        <begin position="90"/>
        <end position="179"/>
    </location>
</feature>
<dbReference type="SUPFAM" id="SSF51556">
    <property type="entry name" value="Metallo-dependent hydrolases"/>
    <property type="match status" value="1"/>
</dbReference>
<accession>A0A423VMD3</accession>
<dbReference type="PANTHER" id="PTHR43794:SF11">
    <property type="entry name" value="AMIDOHYDROLASE-RELATED DOMAIN-CONTAINING PROTEIN"/>
    <property type="match status" value="1"/>
</dbReference>
<dbReference type="InterPro" id="IPR011059">
    <property type="entry name" value="Metal-dep_hydrolase_composite"/>
</dbReference>
<gene>
    <name evidence="3" type="ORF">VMCG_09285</name>
</gene>
<dbReference type="Gene3D" id="3.20.20.140">
    <property type="entry name" value="Metal-dependent hydrolases"/>
    <property type="match status" value="1"/>
</dbReference>
<sequence length="396" mass="42718">MIKAIQVIPKDHAYKDGQQASAAITLKTVHRDEAYRPGDLLEDLEYWVSNRSELHGSVLIEEGHITSGFDTASPCVIPCGTEVVDCTDKIITPGFIDTHRHGWQTVFKMMGSNTTLADYALQYSAGVAAPLFTPEDLYISQLTGIYEALAAGVTTILDHAHHTWTPDFSAADLNASVDSEARVFFAYAFQNSSAEFGIPGQTAQWKELASAMSSNLTELVVAYDDFTGHSTGADTLAVMDLITQKNVSLLTTHHVEGPWVSFLLATSNGGSVLGRKDLGVIAPGAKADIVVWQGRSPAMLGWTDPVTAIILHASVGDLEHVLVDGEFKKRGGRLVVDGYADVQDRFLASAKRIQGILRETSLPSQEGSFLSGYPYGYVLQLDAQRGDGTGYGSSFI</sequence>
<dbReference type="PANTHER" id="PTHR43794">
    <property type="entry name" value="AMINOHYDROLASE SSNA-RELATED"/>
    <property type="match status" value="1"/>
</dbReference>
<keyword evidence="4" id="KW-1185">Reference proteome</keyword>
<proteinExistence type="predicted"/>
<evidence type="ECO:0000313" key="3">
    <source>
        <dbReference type="EMBL" id="ROV92177.1"/>
    </source>
</evidence>
<evidence type="ECO:0000256" key="1">
    <source>
        <dbReference type="ARBA" id="ARBA00022801"/>
    </source>
</evidence>
<reference evidence="3 4" key="1">
    <citation type="submission" date="2015-09" db="EMBL/GenBank/DDBJ databases">
        <title>Host preference determinants of Valsa canker pathogens revealed by comparative genomics.</title>
        <authorList>
            <person name="Yin Z."/>
            <person name="Huang L."/>
        </authorList>
    </citation>
    <scope>NUCLEOTIDE SEQUENCE [LARGE SCALE GENOMIC DNA]</scope>
    <source>
        <strain evidence="3 4">03-1</strain>
    </source>
</reference>
<protein>
    <recommendedName>
        <fullName evidence="2">Amidohydrolase-related domain-containing protein</fullName>
    </recommendedName>
</protein>
<dbReference type="Pfam" id="PF01979">
    <property type="entry name" value="Amidohydro_1"/>
    <property type="match status" value="1"/>
</dbReference>
<dbReference type="InterPro" id="IPR050287">
    <property type="entry name" value="MTA/SAH_deaminase"/>
</dbReference>
<keyword evidence="1" id="KW-0378">Hydrolase</keyword>
<dbReference type="STRING" id="356882.A0A423VMD3"/>
<dbReference type="AlphaFoldDB" id="A0A423VMD3"/>
<dbReference type="SUPFAM" id="SSF51338">
    <property type="entry name" value="Composite domain of metallo-dependent hydrolases"/>
    <property type="match status" value="2"/>
</dbReference>
<evidence type="ECO:0000313" key="4">
    <source>
        <dbReference type="Proteomes" id="UP000283895"/>
    </source>
</evidence>
<comment type="caution">
    <text evidence="3">The sequence shown here is derived from an EMBL/GenBank/DDBJ whole genome shotgun (WGS) entry which is preliminary data.</text>
</comment>
<dbReference type="GO" id="GO:0016810">
    <property type="term" value="F:hydrolase activity, acting on carbon-nitrogen (but not peptide) bonds"/>
    <property type="evidence" value="ECO:0007669"/>
    <property type="project" value="InterPro"/>
</dbReference>
<dbReference type="InterPro" id="IPR006680">
    <property type="entry name" value="Amidohydro-rel"/>
</dbReference>
<dbReference type="Proteomes" id="UP000283895">
    <property type="component" value="Unassembled WGS sequence"/>
</dbReference>
<dbReference type="Gene3D" id="2.30.40.10">
    <property type="entry name" value="Urease, subunit C, domain 1"/>
    <property type="match status" value="1"/>
</dbReference>